<dbReference type="EMBL" id="JAACNO010002776">
    <property type="protein sequence ID" value="KAF4130866.1"/>
    <property type="molecule type" value="Genomic_DNA"/>
</dbReference>
<protein>
    <submittedName>
        <fullName evidence="3">MSP (Major sperm protein) domain</fullName>
    </submittedName>
</protein>
<evidence type="ECO:0000313" key="6">
    <source>
        <dbReference type="Proteomes" id="UP000704712"/>
    </source>
</evidence>
<dbReference type="PROSITE" id="PS50202">
    <property type="entry name" value="MSP"/>
    <property type="match status" value="1"/>
</dbReference>
<accession>A0A8S9TPP1</accession>
<evidence type="ECO:0000259" key="2">
    <source>
        <dbReference type="PROSITE" id="PS50202"/>
    </source>
</evidence>
<evidence type="ECO:0000313" key="5">
    <source>
        <dbReference type="EMBL" id="KAF4148753.1"/>
    </source>
</evidence>
<dbReference type="SUPFAM" id="SSF49354">
    <property type="entry name" value="PapD-like"/>
    <property type="match status" value="1"/>
</dbReference>
<name>A0A8S9TPP1_PHYIN</name>
<feature type="region of interest" description="Disordered" evidence="1">
    <location>
        <begin position="213"/>
        <end position="233"/>
    </location>
</feature>
<dbReference type="EMBL" id="JAACNO010000577">
    <property type="protein sequence ID" value="KAF4146635.1"/>
    <property type="molecule type" value="Genomic_DNA"/>
</dbReference>
<dbReference type="AlphaFoldDB" id="A0A8S9TPP1"/>
<dbReference type="InterPro" id="IPR008962">
    <property type="entry name" value="PapD-like_sf"/>
</dbReference>
<dbReference type="Pfam" id="PF00635">
    <property type="entry name" value="Motile_Sperm"/>
    <property type="match status" value="1"/>
</dbReference>
<dbReference type="EMBL" id="JAACNO010000229">
    <property type="protein sequence ID" value="KAF4148753.1"/>
    <property type="molecule type" value="Genomic_DNA"/>
</dbReference>
<dbReference type="InterPro" id="IPR013783">
    <property type="entry name" value="Ig-like_fold"/>
</dbReference>
<proteinExistence type="predicted"/>
<dbReference type="InterPro" id="IPR000535">
    <property type="entry name" value="MSP_dom"/>
</dbReference>
<feature type="compositionally biased region" description="Basic and acidic residues" evidence="1">
    <location>
        <begin position="86"/>
        <end position="95"/>
    </location>
</feature>
<sequence length="233" mass="26059">ALAAAFKVKTKRPDNYLVCPHQGLLEPNGTASISLVLRQKDCNELLHLHPTERQKISDKFLVQSIQVDQKILRKLQEEDTRRHGTRAFEDVDATTRKSLKPGPEEGLQHLKLLSRRRDNPRDSISDATSTSRSAGRAIRSDKEATALRKRYNQVGEDVLGGDLDDAGQRFLLVAIVEQLTVRRDALATDLATTEHQLQQVTMDAQQMRKALGDTNQPTELSSLPIIPRLGSLQ</sequence>
<evidence type="ECO:0000313" key="3">
    <source>
        <dbReference type="EMBL" id="KAF4130866.1"/>
    </source>
</evidence>
<reference evidence="3" key="1">
    <citation type="submission" date="2020-03" db="EMBL/GenBank/DDBJ databases">
        <title>Hybrid Assembly of Korean Phytophthora infestans isolates.</title>
        <authorList>
            <person name="Prokchorchik M."/>
            <person name="Lee Y."/>
            <person name="Seo J."/>
            <person name="Cho J.-H."/>
            <person name="Park Y.-E."/>
            <person name="Jang D.-C."/>
            <person name="Im J.-S."/>
            <person name="Choi J.-G."/>
            <person name="Park H.-J."/>
            <person name="Lee G.-B."/>
            <person name="Lee Y.-G."/>
            <person name="Hong S.-Y."/>
            <person name="Cho K."/>
            <person name="Sohn K.H."/>
        </authorList>
    </citation>
    <scope>NUCLEOTIDE SEQUENCE</scope>
    <source>
        <strain evidence="3">KR_2_A2</strain>
    </source>
</reference>
<feature type="compositionally biased region" description="Basic and acidic residues" evidence="1">
    <location>
        <begin position="115"/>
        <end position="124"/>
    </location>
</feature>
<evidence type="ECO:0000313" key="4">
    <source>
        <dbReference type="EMBL" id="KAF4146635.1"/>
    </source>
</evidence>
<dbReference type="Gene3D" id="2.60.40.10">
    <property type="entry name" value="Immunoglobulins"/>
    <property type="match status" value="1"/>
</dbReference>
<comment type="caution">
    <text evidence="3">The sequence shown here is derived from an EMBL/GenBank/DDBJ whole genome shotgun (WGS) entry which is preliminary data.</text>
</comment>
<feature type="region of interest" description="Disordered" evidence="1">
    <location>
        <begin position="86"/>
        <end position="141"/>
    </location>
</feature>
<gene>
    <name evidence="5" type="ORF">GN958_ATG02054</name>
    <name evidence="4" type="ORF">GN958_ATG04172</name>
    <name evidence="3" type="ORF">GN958_ATG19871</name>
</gene>
<feature type="non-terminal residue" evidence="3">
    <location>
        <position position="233"/>
    </location>
</feature>
<dbReference type="Proteomes" id="UP000704712">
    <property type="component" value="Unassembled WGS sequence"/>
</dbReference>
<evidence type="ECO:0000256" key="1">
    <source>
        <dbReference type="SAM" id="MobiDB-lite"/>
    </source>
</evidence>
<feature type="domain" description="MSP" evidence="2">
    <location>
        <begin position="1"/>
        <end position="90"/>
    </location>
</feature>
<organism evidence="3 6">
    <name type="scientific">Phytophthora infestans</name>
    <name type="common">Potato late blight agent</name>
    <name type="synonym">Botrytis infestans</name>
    <dbReference type="NCBI Taxonomy" id="4787"/>
    <lineage>
        <taxon>Eukaryota</taxon>
        <taxon>Sar</taxon>
        <taxon>Stramenopiles</taxon>
        <taxon>Oomycota</taxon>
        <taxon>Peronosporomycetes</taxon>
        <taxon>Peronosporales</taxon>
        <taxon>Peronosporaceae</taxon>
        <taxon>Phytophthora</taxon>
    </lineage>
</organism>